<evidence type="ECO:0000313" key="3">
    <source>
        <dbReference type="Proteomes" id="UP000242164"/>
    </source>
</evidence>
<organism evidence="2 3">
    <name type="scientific">Bacillus cytotoxicus</name>
    <dbReference type="NCBI Taxonomy" id="580165"/>
    <lineage>
        <taxon>Bacteria</taxon>
        <taxon>Bacillati</taxon>
        <taxon>Bacillota</taxon>
        <taxon>Bacilli</taxon>
        <taxon>Bacillales</taxon>
        <taxon>Bacillaceae</taxon>
        <taxon>Bacillus</taxon>
        <taxon>Bacillus cereus group</taxon>
    </lineage>
</organism>
<accession>A0AAX2CP09</accession>
<keyword evidence="1" id="KW-0175">Coiled coil</keyword>
<proteinExistence type="predicted"/>
<comment type="caution">
    <text evidence="2">The sequence shown here is derived from an EMBL/GenBank/DDBJ whole genome shotgun (WGS) entry which is preliminary data.</text>
</comment>
<feature type="coiled-coil region" evidence="1">
    <location>
        <begin position="27"/>
        <end position="64"/>
    </location>
</feature>
<sequence>MIMIGSKRVKRQIEASVQAFESCNRFLAHLDDKYDFNEEEKEDLQKLQYQLNFLQKNLGRMKQDSML</sequence>
<dbReference type="AlphaFoldDB" id="A0AAX2CP09"/>
<evidence type="ECO:0000256" key="1">
    <source>
        <dbReference type="SAM" id="Coils"/>
    </source>
</evidence>
<dbReference type="EMBL" id="FMIK01000072">
    <property type="protein sequence ID" value="SCM08624.1"/>
    <property type="molecule type" value="Genomic_DNA"/>
</dbReference>
<dbReference type="Proteomes" id="UP000242164">
    <property type="component" value="Unassembled WGS sequence"/>
</dbReference>
<evidence type="ECO:0000313" key="2">
    <source>
        <dbReference type="EMBL" id="SCM08624.1"/>
    </source>
</evidence>
<gene>
    <name evidence="2" type="ORF">BCB44BAC_04647</name>
</gene>
<reference evidence="2 3" key="1">
    <citation type="submission" date="2016-08" db="EMBL/GenBank/DDBJ databases">
        <authorList>
            <person name="Loux V."/>
            <person name="Rue O."/>
        </authorList>
    </citation>
    <scope>NUCLEOTIDE SEQUENCE [LARGE SCALE GENOMIC DNA]</scope>
    <source>
        <strain evidence="2 3">AFSSA_08CEB44bac</strain>
    </source>
</reference>
<name>A0AAX2CP09_9BACI</name>
<protein>
    <submittedName>
        <fullName evidence="2">Uncharacterized protein</fullName>
    </submittedName>
</protein>